<keyword evidence="3 5" id="KW-0269">Exonuclease</keyword>
<dbReference type="SUPFAM" id="SSF56300">
    <property type="entry name" value="Metallo-dependent phosphatases"/>
    <property type="match status" value="1"/>
</dbReference>
<evidence type="ECO:0000256" key="3">
    <source>
        <dbReference type="ARBA" id="ARBA00022839"/>
    </source>
</evidence>
<keyword evidence="6" id="KW-1185">Reference proteome</keyword>
<sequence length="412" mass="46264">MRVAIISDLHFGFANASEREEDSFIQGREAIEAALDGKADVILIAGDVFDSRVPTQDILAKTMEIFQEPLHAKSSKVKVVDSINKKRGEIAQAPFRGVPVIAIHGTHERRGRGLTNPLQVTEKAGLLVHLHCQTIVLEVGGEKLAVHGLSGVPERYAKDVLEEWNPKAVEGATNILLLHQNIDEFLYTGTDFKSLELADMPKGFDLVVNGHIHWACQDELKQGGKFLIPGSSIRTQLTKQESEIEKRIYFFENGELEFKKLESPREFHYKTLEINEGTPSSIISELESFLEEIPTKERKPLVKVILKGSLKKGYSKTDISLSYLEKKFKSKLILRIAKNKLESETVLDRSDLLSKKEGRAISIEERGQELLKMHLGEIQFEFGIEQDELLGILSTDSKEMALQKIKEAVRIG</sequence>
<dbReference type="EMBL" id="DVAD01000014">
    <property type="protein sequence ID" value="HIJ99622.1"/>
    <property type="molecule type" value="Genomic_DNA"/>
</dbReference>
<evidence type="ECO:0000256" key="2">
    <source>
        <dbReference type="ARBA" id="ARBA00022801"/>
    </source>
</evidence>
<dbReference type="GO" id="GO:0004527">
    <property type="term" value="F:exonuclease activity"/>
    <property type="evidence" value="ECO:0007669"/>
    <property type="project" value="UniProtKB-KW"/>
</dbReference>
<proteinExistence type="predicted"/>
<dbReference type="InterPro" id="IPR004843">
    <property type="entry name" value="Calcineurin-like_PHP"/>
</dbReference>
<dbReference type="PANTHER" id="PTHR30337:SF0">
    <property type="entry name" value="NUCLEASE SBCCD SUBUNIT D"/>
    <property type="match status" value="1"/>
</dbReference>
<dbReference type="Pfam" id="PF00149">
    <property type="entry name" value="Metallophos"/>
    <property type="match status" value="1"/>
</dbReference>
<accession>A0A832UZM7</accession>
<name>A0A832UZM7_9ARCH</name>
<dbReference type="InterPro" id="IPR041796">
    <property type="entry name" value="Mre11_N"/>
</dbReference>
<dbReference type="InterPro" id="IPR029052">
    <property type="entry name" value="Metallo-depent_PP-like"/>
</dbReference>
<dbReference type="AlphaFoldDB" id="A0A832UZM7"/>
<dbReference type="Proteomes" id="UP000604391">
    <property type="component" value="Unassembled WGS sequence"/>
</dbReference>
<keyword evidence="1" id="KW-0540">Nuclease</keyword>
<dbReference type="CDD" id="cd00840">
    <property type="entry name" value="MPP_Mre11_N"/>
    <property type="match status" value="1"/>
</dbReference>
<dbReference type="InterPro" id="IPR050535">
    <property type="entry name" value="DNA_Repair-Maintenance_Comp"/>
</dbReference>
<keyword evidence="2" id="KW-0378">Hydrolase</keyword>
<evidence type="ECO:0000313" key="6">
    <source>
        <dbReference type="Proteomes" id="UP000604391"/>
    </source>
</evidence>
<evidence type="ECO:0000313" key="5">
    <source>
        <dbReference type="EMBL" id="HIJ99622.1"/>
    </source>
</evidence>
<comment type="caution">
    <text evidence="5">The sequence shown here is derived from an EMBL/GenBank/DDBJ whole genome shotgun (WGS) entry which is preliminary data.</text>
</comment>
<protein>
    <submittedName>
        <fullName evidence="5">DNA repair exonuclease</fullName>
    </submittedName>
</protein>
<organism evidence="5 6">
    <name type="scientific">Candidatus Undinarchaeum marinum</name>
    <dbReference type="NCBI Taxonomy" id="2756141"/>
    <lineage>
        <taxon>Archaea</taxon>
        <taxon>Candidatus Undinarchaeota</taxon>
        <taxon>Candidatus Undinarchaeia</taxon>
        <taxon>Candidatus Undinarchaeales</taxon>
        <taxon>Candidatus Undinarchaeaceae</taxon>
        <taxon>Candidatus Undinarchaeum</taxon>
    </lineage>
</organism>
<evidence type="ECO:0000256" key="1">
    <source>
        <dbReference type="ARBA" id="ARBA00022722"/>
    </source>
</evidence>
<feature type="domain" description="Calcineurin-like phosphoesterase" evidence="4">
    <location>
        <begin position="1"/>
        <end position="214"/>
    </location>
</feature>
<gene>
    <name evidence="5" type="ORF">H1011_02245</name>
</gene>
<evidence type="ECO:0000259" key="4">
    <source>
        <dbReference type="Pfam" id="PF00149"/>
    </source>
</evidence>
<reference evidence="5 6" key="1">
    <citation type="journal article" name="Nat. Commun.">
        <title>Undinarchaeota illuminate DPANN phylogeny and the impact of gene transfer on archaeal evolution.</title>
        <authorList>
            <person name="Dombrowski N."/>
            <person name="Williams T.A."/>
            <person name="Sun J."/>
            <person name="Woodcroft B.J."/>
            <person name="Lee J.H."/>
            <person name="Minh B.Q."/>
            <person name="Rinke C."/>
            <person name="Spang A."/>
        </authorList>
    </citation>
    <scope>NUCLEOTIDE SEQUENCE [LARGE SCALE GENOMIC DNA]</scope>
    <source>
        <strain evidence="5">MAG_bin17</strain>
    </source>
</reference>
<dbReference type="Gene3D" id="3.60.21.10">
    <property type="match status" value="1"/>
</dbReference>
<dbReference type="PANTHER" id="PTHR30337">
    <property type="entry name" value="COMPONENT OF ATP-DEPENDENT DSDNA EXONUCLEASE"/>
    <property type="match status" value="1"/>
</dbReference>